<sequence>MTSGSLSGAVDDESLLVVAARAGDENAFATLWATAQRPAFGVCYHLTENRADALDALQDTQLAAWKGLATFEGKAPFRAWVLAIARNAALAVIRRRSPAGGIFDELAEDSVVTDPFEDTVAELTDLRRAMSTLPGSHREALLLWAGGLTYEQVAASIGVPLNTVKVWIHRARKKLQSELAEPGLA</sequence>
<dbReference type="InterPro" id="IPR014284">
    <property type="entry name" value="RNA_pol_sigma-70_dom"/>
</dbReference>
<dbReference type="PANTHER" id="PTHR43133">
    <property type="entry name" value="RNA POLYMERASE ECF-TYPE SIGMA FACTO"/>
    <property type="match status" value="1"/>
</dbReference>
<evidence type="ECO:0000259" key="5">
    <source>
        <dbReference type="PROSITE" id="PS00622"/>
    </source>
</evidence>
<dbReference type="InterPro" id="IPR013325">
    <property type="entry name" value="RNA_pol_sigma_r2"/>
</dbReference>
<dbReference type="AlphaFoldDB" id="A0A8J3RNI9"/>
<keyword evidence="4" id="KW-0804">Transcription</keyword>
<evidence type="ECO:0000256" key="2">
    <source>
        <dbReference type="ARBA" id="ARBA00023015"/>
    </source>
</evidence>
<keyword evidence="3" id="KW-0731">Sigma factor</keyword>
<evidence type="ECO:0000256" key="3">
    <source>
        <dbReference type="ARBA" id="ARBA00023082"/>
    </source>
</evidence>
<dbReference type="RefSeq" id="WP_203891577.1">
    <property type="nucleotide sequence ID" value="NZ_BOOH01000023.1"/>
</dbReference>
<dbReference type="GO" id="GO:0016987">
    <property type="term" value="F:sigma factor activity"/>
    <property type="evidence" value="ECO:0007669"/>
    <property type="project" value="UniProtKB-KW"/>
</dbReference>
<reference evidence="6 7" key="1">
    <citation type="submission" date="2021-01" db="EMBL/GenBank/DDBJ databases">
        <title>Whole genome shotgun sequence of Planobispora longispora NBRC 13918.</title>
        <authorList>
            <person name="Komaki H."/>
            <person name="Tamura T."/>
        </authorList>
    </citation>
    <scope>NUCLEOTIDE SEQUENCE [LARGE SCALE GENOMIC DNA]</scope>
    <source>
        <strain evidence="6 7">NBRC 13918</strain>
    </source>
</reference>
<dbReference type="InterPro" id="IPR013324">
    <property type="entry name" value="RNA_pol_sigma_r3/r4-like"/>
</dbReference>
<dbReference type="InterPro" id="IPR039425">
    <property type="entry name" value="RNA_pol_sigma-70-like"/>
</dbReference>
<dbReference type="EMBL" id="BOOH01000023">
    <property type="protein sequence ID" value="GIH77022.1"/>
    <property type="molecule type" value="Genomic_DNA"/>
</dbReference>
<comment type="similarity">
    <text evidence="1">Belongs to the sigma-70 factor family. ECF subfamily.</text>
</comment>
<dbReference type="NCBIfam" id="TIGR02937">
    <property type="entry name" value="sigma70-ECF"/>
    <property type="match status" value="1"/>
</dbReference>
<accession>A0A8J3RNI9</accession>
<dbReference type="GO" id="GO:0006352">
    <property type="term" value="P:DNA-templated transcription initiation"/>
    <property type="evidence" value="ECO:0007669"/>
    <property type="project" value="InterPro"/>
</dbReference>
<dbReference type="GO" id="GO:0003677">
    <property type="term" value="F:DNA binding"/>
    <property type="evidence" value="ECO:0007669"/>
    <property type="project" value="InterPro"/>
</dbReference>
<feature type="domain" description="HTH luxR-type" evidence="5">
    <location>
        <begin position="147"/>
        <end position="174"/>
    </location>
</feature>
<comment type="caution">
    <text evidence="6">The sequence shown here is derived from an EMBL/GenBank/DDBJ whole genome shotgun (WGS) entry which is preliminary data.</text>
</comment>
<gene>
    <name evidence="6" type="primary">rpoE_9</name>
    <name evidence="6" type="ORF">Plo01_34510</name>
</gene>
<dbReference type="InterPro" id="IPR036388">
    <property type="entry name" value="WH-like_DNA-bd_sf"/>
</dbReference>
<dbReference type="Gene3D" id="1.10.10.10">
    <property type="entry name" value="Winged helix-like DNA-binding domain superfamily/Winged helix DNA-binding domain"/>
    <property type="match status" value="1"/>
</dbReference>
<dbReference type="Pfam" id="PF04542">
    <property type="entry name" value="Sigma70_r2"/>
    <property type="match status" value="1"/>
</dbReference>
<protein>
    <submittedName>
        <fullName evidence="6">DNA-directed RNA polymerase sigma-70 factor</fullName>
    </submittedName>
</protein>
<dbReference type="PROSITE" id="PS00622">
    <property type="entry name" value="HTH_LUXR_1"/>
    <property type="match status" value="1"/>
</dbReference>
<evidence type="ECO:0000256" key="1">
    <source>
        <dbReference type="ARBA" id="ARBA00010641"/>
    </source>
</evidence>
<name>A0A8J3RNI9_9ACTN</name>
<dbReference type="Gene3D" id="1.10.1740.10">
    <property type="match status" value="1"/>
</dbReference>
<evidence type="ECO:0000313" key="6">
    <source>
        <dbReference type="EMBL" id="GIH77022.1"/>
    </source>
</evidence>
<proteinExistence type="inferred from homology"/>
<dbReference type="PANTHER" id="PTHR43133:SF25">
    <property type="entry name" value="RNA POLYMERASE SIGMA FACTOR RFAY-RELATED"/>
    <property type="match status" value="1"/>
</dbReference>
<keyword evidence="6" id="KW-0240">DNA-directed RNA polymerase</keyword>
<keyword evidence="2" id="KW-0805">Transcription regulation</keyword>
<keyword evidence="7" id="KW-1185">Reference proteome</keyword>
<organism evidence="6 7">
    <name type="scientific">Planobispora longispora</name>
    <dbReference type="NCBI Taxonomy" id="28887"/>
    <lineage>
        <taxon>Bacteria</taxon>
        <taxon>Bacillati</taxon>
        <taxon>Actinomycetota</taxon>
        <taxon>Actinomycetes</taxon>
        <taxon>Streptosporangiales</taxon>
        <taxon>Streptosporangiaceae</taxon>
        <taxon>Planobispora</taxon>
    </lineage>
</organism>
<dbReference type="Pfam" id="PF08281">
    <property type="entry name" value="Sigma70_r4_2"/>
    <property type="match status" value="1"/>
</dbReference>
<dbReference type="GO" id="GO:0000428">
    <property type="term" value="C:DNA-directed RNA polymerase complex"/>
    <property type="evidence" value="ECO:0007669"/>
    <property type="project" value="UniProtKB-KW"/>
</dbReference>
<dbReference type="SUPFAM" id="SSF88946">
    <property type="entry name" value="Sigma2 domain of RNA polymerase sigma factors"/>
    <property type="match status" value="1"/>
</dbReference>
<dbReference type="Proteomes" id="UP000616724">
    <property type="component" value="Unassembled WGS sequence"/>
</dbReference>
<dbReference type="InterPro" id="IPR013249">
    <property type="entry name" value="RNA_pol_sigma70_r4_t2"/>
</dbReference>
<dbReference type="InterPro" id="IPR000792">
    <property type="entry name" value="Tscrpt_reg_LuxR_C"/>
</dbReference>
<evidence type="ECO:0000313" key="7">
    <source>
        <dbReference type="Proteomes" id="UP000616724"/>
    </source>
</evidence>
<dbReference type="SUPFAM" id="SSF88659">
    <property type="entry name" value="Sigma3 and sigma4 domains of RNA polymerase sigma factors"/>
    <property type="match status" value="1"/>
</dbReference>
<dbReference type="InterPro" id="IPR007627">
    <property type="entry name" value="RNA_pol_sigma70_r2"/>
</dbReference>
<dbReference type="CDD" id="cd06171">
    <property type="entry name" value="Sigma70_r4"/>
    <property type="match status" value="1"/>
</dbReference>
<evidence type="ECO:0000256" key="4">
    <source>
        <dbReference type="ARBA" id="ARBA00023163"/>
    </source>
</evidence>